<feature type="chain" id="PRO_5020619441" description="Fibronectin type-III domain-containing protein" evidence="4">
    <location>
        <begin position="22"/>
        <end position="354"/>
    </location>
</feature>
<reference evidence="5 6" key="1">
    <citation type="journal article" date="2019" name="Nat. Ecol. Evol.">
        <title>Megaphylogeny resolves global patterns of mushroom evolution.</title>
        <authorList>
            <person name="Varga T."/>
            <person name="Krizsan K."/>
            <person name="Foldi C."/>
            <person name="Dima B."/>
            <person name="Sanchez-Garcia M."/>
            <person name="Sanchez-Ramirez S."/>
            <person name="Szollosi G.J."/>
            <person name="Szarkandi J.G."/>
            <person name="Papp V."/>
            <person name="Albert L."/>
            <person name="Andreopoulos W."/>
            <person name="Angelini C."/>
            <person name="Antonin V."/>
            <person name="Barry K.W."/>
            <person name="Bougher N.L."/>
            <person name="Buchanan P."/>
            <person name="Buyck B."/>
            <person name="Bense V."/>
            <person name="Catcheside P."/>
            <person name="Chovatia M."/>
            <person name="Cooper J."/>
            <person name="Damon W."/>
            <person name="Desjardin D."/>
            <person name="Finy P."/>
            <person name="Geml J."/>
            <person name="Haridas S."/>
            <person name="Hughes K."/>
            <person name="Justo A."/>
            <person name="Karasinski D."/>
            <person name="Kautmanova I."/>
            <person name="Kiss B."/>
            <person name="Kocsube S."/>
            <person name="Kotiranta H."/>
            <person name="LaButti K.M."/>
            <person name="Lechner B.E."/>
            <person name="Liimatainen K."/>
            <person name="Lipzen A."/>
            <person name="Lukacs Z."/>
            <person name="Mihaltcheva S."/>
            <person name="Morgado L.N."/>
            <person name="Niskanen T."/>
            <person name="Noordeloos M.E."/>
            <person name="Ohm R.A."/>
            <person name="Ortiz-Santana B."/>
            <person name="Ovrebo C."/>
            <person name="Racz N."/>
            <person name="Riley R."/>
            <person name="Savchenko A."/>
            <person name="Shiryaev A."/>
            <person name="Soop K."/>
            <person name="Spirin V."/>
            <person name="Szebenyi C."/>
            <person name="Tomsovsky M."/>
            <person name="Tulloss R.E."/>
            <person name="Uehling J."/>
            <person name="Grigoriev I.V."/>
            <person name="Vagvolgyi C."/>
            <person name="Papp T."/>
            <person name="Martin F.M."/>
            <person name="Miettinen O."/>
            <person name="Hibbett D.S."/>
            <person name="Nagy L.G."/>
        </authorList>
    </citation>
    <scope>NUCLEOTIDE SEQUENCE [LARGE SCALE GENOMIC DNA]</scope>
    <source>
        <strain evidence="5 6">CBS 962.96</strain>
    </source>
</reference>
<dbReference type="AlphaFoldDB" id="A0A4S8MT96"/>
<feature type="coiled-coil region" evidence="1">
    <location>
        <begin position="316"/>
        <end position="347"/>
    </location>
</feature>
<evidence type="ECO:0000256" key="4">
    <source>
        <dbReference type="SAM" id="SignalP"/>
    </source>
</evidence>
<feature type="transmembrane region" description="Helical" evidence="3">
    <location>
        <begin position="161"/>
        <end position="184"/>
    </location>
</feature>
<gene>
    <name evidence="5" type="ORF">K435DRAFT_961082</name>
</gene>
<evidence type="ECO:0000256" key="1">
    <source>
        <dbReference type="SAM" id="Coils"/>
    </source>
</evidence>
<feature type="coiled-coil region" evidence="1">
    <location>
        <begin position="228"/>
        <end position="265"/>
    </location>
</feature>
<dbReference type="EMBL" id="ML179048">
    <property type="protein sequence ID" value="THV05604.1"/>
    <property type="molecule type" value="Genomic_DNA"/>
</dbReference>
<evidence type="ECO:0000313" key="5">
    <source>
        <dbReference type="EMBL" id="THV05604.1"/>
    </source>
</evidence>
<keyword evidence="3" id="KW-1133">Transmembrane helix</keyword>
<proteinExistence type="predicted"/>
<feature type="signal peptide" evidence="4">
    <location>
        <begin position="1"/>
        <end position="21"/>
    </location>
</feature>
<keyword evidence="3" id="KW-0812">Transmembrane</keyword>
<evidence type="ECO:0000256" key="2">
    <source>
        <dbReference type="SAM" id="MobiDB-lite"/>
    </source>
</evidence>
<feature type="region of interest" description="Disordered" evidence="2">
    <location>
        <begin position="268"/>
        <end position="290"/>
    </location>
</feature>
<evidence type="ECO:0000313" key="6">
    <source>
        <dbReference type="Proteomes" id="UP000297245"/>
    </source>
</evidence>
<keyword evidence="1" id="KW-0175">Coiled coil</keyword>
<dbReference type="OrthoDB" id="3057665at2759"/>
<organism evidence="5 6">
    <name type="scientific">Dendrothele bispora (strain CBS 962.96)</name>
    <dbReference type="NCBI Taxonomy" id="1314807"/>
    <lineage>
        <taxon>Eukaryota</taxon>
        <taxon>Fungi</taxon>
        <taxon>Dikarya</taxon>
        <taxon>Basidiomycota</taxon>
        <taxon>Agaricomycotina</taxon>
        <taxon>Agaricomycetes</taxon>
        <taxon>Agaricomycetidae</taxon>
        <taxon>Agaricales</taxon>
        <taxon>Agaricales incertae sedis</taxon>
        <taxon>Dendrothele</taxon>
    </lineage>
</organism>
<keyword evidence="3" id="KW-0472">Membrane</keyword>
<sequence>MFRKHHLELIVFLPFLAASHAMLLNIPTPADGFNALVTNGSATVSWTPELGDPNNITISVQDTVTSASFQFIMKVSVSTGRAQGILRGIPGGPHYCLIAHQLTKPHLIIANTSTFTVDTIMVSTTTNSTLVPQTTSTPSFSSGLSVTSTGQPSESKVPTSIIIGGTLGGIITLVFLVFLVFLLLRQRGQRSKEFLLVDAYSIDGNIHKNKGERPLPFDPEHLPYQLPISKSELHAQEQRRKIEKLDQLKNQQAEMMQQWAELRSQNTGTSDLSLMPSPHRTGNYSNRTDGNVEVQGISSRSEAGPNMDTVPLDPTIQRQLNEMSQRIEELEVEKEELMRELNEAQTVPPPGYTE</sequence>
<protein>
    <recommendedName>
        <fullName evidence="7">Fibronectin type-III domain-containing protein</fullName>
    </recommendedName>
</protein>
<evidence type="ECO:0008006" key="7">
    <source>
        <dbReference type="Google" id="ProtNLM"/>
    </source>
</evidence>
<evidence type="ECO:0000256" key="3">
    <source>
        <dbReference type="SAM" id="Phobius"/>
    </source>
</evidence>
<name>A0A4S8MT96_DENBC</name>
<dbReference type="Proteomes" id="UP000297245">
    <property type="component" value="Unassembled WGS sequence"/>
</dbReference>
<keyword evidence="6" id="KW-1185">Reference proteome</keyword>
<keyword evidence="4" id="KW-0732">Signal</keyword>
<feature type="compositionally biased region" description="Polar residues" evidence="2">
    <location>
        <begin position="280"/>
        <end position="289"/>
    </location>
</feature>
<accession>A0A4S8MT96</accession>